<dbReference type="SUPFAM" id="SSF53335">
    <property type="entry name" value="S-adenosyl-L-methionine-dependent methyltransferases"/>
    <property type="match status" value="1"/>
</dbReference>
<dbReference type="GO" id="GO:0008170">
    <property type="term" value="F:N-methyltransferase activity"/>
    <property type="evidence" value="ECO:0007669"/>
    <property type="project" value="InterPro"/>
</dbReference>
<dbReference type="GO" id="GO:0003677">
    <property type="term" value="F:DNA binding"/>
    <property type="evidence" value="ECO:0007669"/>
    <property type="project" value="InterPro"/>
</dbReference>
<feature type="domain" description="Type I restriction enzyme R protein N-terminal" evidence="9">
    <location>
        <begin position="41"/>
        <end position="142"/>
    </location>
</feature>
<keyword evidence="5" id="KW-0949">S-adenosyl-L-methionine</keyword>
<dbReference type="Proteomes" id="UP000176996">
    <property type="component" value="Unassembled WGS sequence"/>
</dbReference>
<comment type="catalytic activity">
    <reaction evidence="7">
        <text>a 2'-deoxyadenosine in DNA + S-adenosyl-L-methionine = an N(6)-methyl-2'-deoxyadenosine in DNA + S-adenosyl-L-homocysteine + H(+)</text>
        <dbReference type="Rhea" id="RHEA:15197"/>
        <dbReference type="Rhea" id="RHEA-COMP:12418"/>
        <dbReference type="Rhea" id="RHEA-COMP:12419"/>
        <dbReference type="ChEBI" id="CHEBI:15378"/>
        <dbReference type="ChEBI" id="CHEBI:57856"/>
        <dbReference type="ChEBI" id="CHEBI:59789"/>
        <dbReference type="ChEBI" id="CHEBI:90615"/>
        <dbReference type="ChEBI" id="CHEBI:90616"/>
        <dbReference type="EC" id="2.1.1.72"/>
    </reaction>
</comment>
<dbReference type="AlphaFoldDB" id="A0A1F6BXI7"/>
<dbReference type="Gene3D" id="1.20.1260.30">
    <property type="match status" value="1"/>
</dbReference>
<dbReference type="Gene3D" id="3.40.50.150">
    <property type="entry name" value="Vaccinia Virus protein VP39"/>
    <property type="match status" value="1"/>
</dbReference>
<dbReference type="InterPro" id="IPR002052">
    <property type="entry name" value="DNA_methylase_N6_adenine_CS"/>
</dbReference>
<keyword evidence="4" id="KW-0808">Transferase</keyword>
<dbReference type="EMBL" id="MFKK01000011">
    <property type="protein sequence ID" value="OGG41675.1"/>
    <property type="molecule type" value="Genomic_DNA"/>
</dbReference>
<dbReference type="InterPro" id="IPR029464">
    <property type="entry name" value="HSDR_N"/>
</dbReference>
<feature type="domain" description="DNA methylase adenine-specific" evidence="8">
    <location>
        <begin position="293"/>
        <end position="562"/>
    </location>
</feature>
<dbReference type="InterPro" id="IPR038333">
    <property type="entry name" value="T1MK-like_N_sf"/>
</dbReference>
<evidence type="ECO:0000259" key="9">
    <source>
        <dbReference type="Pfam" id="PF13588"/>
    </source>
</evidence>
<evidence type="ECO:0000256" key="5">
    <source>
        <dbReference type="ARBA" id="ARBA00022691"/>
    </source>
</evidence>
<dbReference type="PANTHER" id="PTHR42998">
    <property type="entry name" value="TYPE I RESTRICTION ENZYME HINDVIIP M PROTEIN-RELATED"/>
    <property type="match status" value="1"/>
</dbReference>
<dbReference type="Pfam" id="PF02384">
    <property type="entry name" value="N6_Mtase"/>
    <property type="match status" value="1"/>
</dbReference>
<dbReference type="PROSITE" id="PS00092">
    <property type="entry name" value="N6_MTASE"/>
    <property type="match status" value="1"/>
</dbReference>
<dbReference type="InterPro" id="IPR029063">
    <property type="entry name" value="SAM-dependent_MTases_sf"/>
</dbReference>
<accession>A0A1F6BXI7</accession>
<dbReference type="GO" id="GO:0009307">
    <property type="term" value="P:DNA restriction-modification system"/>
    <property type="evidence" value="ECO:0007669"/>
    <property type="project" value="UniProtKB-KW"/>
</dbReference>
<reference evidence="10 11" key="1">
    <citation type="journal article" date="2016" name="Nat. Commun.">
        <title>Thousands of microbial genomes shed light on interconnected biogeochemical processes in an aquifer system.</title>
        <authorList>
            <person name="Anantharaman K."/>
            <person name="Brown C.T."/>
            <person name="Hug L.A."/>
            <person name="Sharon I."/>
            <person name="Castelle C.J."/>
            <person name="Probst A.J."/>
            <person name="Thomas B.C."/>
            <person name="Singh A."/>
            <person name="Wilkins M.J."/>
            <person name="Karaoz U."/>
            <person name="Brodie E.L."/>
            <person name="Williams K.H."/>
            <person name="Hubbard S.S."/>
            <person name="Banfield J.F."/>
        </authorList>
    </citation>
    <scope>NUCLEOTIDE SEQUENCE [LARGE SCALE GENOMIC DNA]</scope>
</reference>
<evidence type="ECO:0000256" key="4">
    <source>
        <dbReference type="ARBA" id="ARBA00022679"/>
    </source>
</evidence>
<keyword evidence="6" id="KW-0680">Restriction system</keyword>
<evidence type="ECO:0000313" key="10">
    <source>
        <dbReference type="EMBL" id="OGG41675.1"/>
    </source>
</evidence>
<dbReference type="Pfam" id="PF13588">
    <property type="entry name" value="HSDR_N_2"/>
    <property type="match status" value="1"/>
</dbReference>
<keyword evidence="3" id="KW-0489">Methyltransferase</keyword>
<dbReference type="InterPro" id="IPR003356">
    <property type="entry name" value="DNA_methylase_A-5"/>
</dbReference>
<comment type="caution">
    <text evidence="10">The sequence shown here is derived from an EMBL/GenBank/DDBJ whole genome shotgun (WGS) entry which is preliminary data.</text>
</comment>
<gene>
    <name evidence="10" type="ORF">A3A21_02935</name>
</gene>
<dbReference type="GO" id="GO:0032259">
    <property type="term" value="P:methylation"/>
    <property type="evidence" value="ECO:0007669"/>
    <property type="project" value="UniProtKB-KW"/>
</dbReference>
<dbReference type="PANTHER" id="PTHR42998:SF1">
    <property type="entry name" value="TYPE I RESTRICTION ENZYME HINDI METHYLASE SUBUNIT"/>
    <property type="match status" value="1"/>
</dbReference>
<dbReference type="InterPro" id="IPR052916">
    <property type="entry name" value="Type-I_RE_MTase_Subunit"/>
</dbReference>
<evidence type="ECO:0000256" key="2">
    <source>
        <dbReference type="ARBA" id="ARBA00011900"/>
    </source>
</evidence>
<dbReference type="GO" id="GO:0009007">
    <property type="term" value="F:site-specific DNA-methyltransferase (adenine-specific) activity"/>
    <property type="evidence" value="ECO:0007669"/>
    <property type="project" value="UniProtKB-EC"/>
</dbReference>
<proteinExistence type="inferred from homology"/>
<evidence type="ECO:0000259" key="8">
    <source>
        <dbReference type="Pfam" id="PF02384"/>
    </source>
</evidence>
<evidence type="ECO:0000256" key="7">
    <source>
        <dbReference type="ARBA" id="ARBA00047942"/>
    </source>
</evidence>
<evidence type="ECO:0000313" key="11">
    <source>
        <dbReference type="Proteomes" id="UP000176996"/>
    </source>
</evidence>
<dbReference type="PRINTS" id="PR00507">
    <property type="entry name" value="N12N6MTFRASE"/>
</dbReference>
<sequence length="613" mass="70533">MQSTFDKILKDGERKGYFRVLNDGAKIEYLPSGHKENLNDPEEKVRAEYYFDLLEKYHYRVKRIELETEMPDRTPERYADIVIYEDDGKKKPYIVVECKKDGISDAEFEQATKQAIANARVLHAPLAICVAGNTRRAMETAEWNDKEPEKATITDIPISYGKIEEFRYKKGDPDWDLKALDKSELKRALEKSHNTLWAGGKRNPTVAFDELCKIIFVKIRDEKRGRKTGDYYDFQIKTHEKAKSVYRRINEIYLEAKEKDPEVFKESLKIDPEELYTVVGHLQSVTLSKTDLDTKGVAFEQFMEDFFKGKSGQYFTPREIVSFAVKMMNIKNDDLVLDPACGSGGFLLHALDEVRKQADEFFPHEEGKEETADHKTFWHDFAQNNLFGIEINDSIARVAKMNMIIHDDGHTNVIGFDALEDIGKMSEKNRGFTKNKFDVIVTNPPFGANVKRSEHPYLEKFALGQNGKKTRDNQKTEILFIERCIDFLKSGTGQMAIVLPDGILSNSTLQYVRDFLMERAQILAVISLPQFTFTHFGAGVKSSLVFVRKKGEKEKIGRYKIFMAIAEHIGYDATGRKDAKNDLYEIGRTPKGKEIIRDDKGILGEYKKFHYEK</sequence>
<comment type="similarity">
    <text evidence="1">Belongs to the N(4)/N(6)-methyltransferase family.</text>
</comment>
<evidence type="ECO:0000256" key="1">
    <source>
        <dbReference type="ARBA" id="ARBA00006594"/>
    </source>
</evidence>
<protein>
    <recommendedName>
        <fullName evidence="2">site-specific DNA-methyltransferase (adenine-specific)</fullName>
        <ecNumber evidence="2">2.1.1.72</ecNumber>
    </recommendedName>
</protein>
<organism evidence="10 11">
    <name type="scientific">Candidatus Jorgensenbacteria bacterium RIFCSPLOWO2_01_FULL_45_25b</name>
    <dbReference type="NCBI Taxonomy" id="1798471"/>
    <lineage>
        <taxon>Bacteria</taxon>
        <taxon>Candidatus Joergenseniibacteriota</taxon>
    </lineage>
</organism>
<dbReference type="STRING" id="1798471.A3A21_02935"/>
<name>A0A1F6BXI7_9BACT</name>
<dbReference type="EC" id="2.1.1.72" evidence="2"/>
<evidence type="ECO:0000256" key="6">
    <source>
        <dbReference type="ARBA" id="ARBA00022747"/>
    </source>
</evidence>
<evidence type="ECO:0000256" key="3">
    <source>
        <dbReference type="ARBA" id="ARBA00022603"/>
    </source>
</evidence>